<gene>
    <name evidence="2" type="ORF">RQM59_01930</name>
</gene>
<reference evidence="2 3" key="1">
    <citation type="submission" date="2023-09" db="EMBL/GenBank/DDBJ databases">
        <title>Novel taxa isolated from Blanes Bay.</title>
        <authorList>
            <person name="Rey-Velasco X."/>
            <person name="Lucena T."/>
        </authorList>
    </citation>
    <scope>NUCLEOTIDE SEQUENCE [LARGE SCALE GENOMIC DNA]</scope>
    <source>
        <strain evidence="2 3">S356</strain>
    </source>
</reference>
<keyword evidence="1" id="KW-0812">Transmembrane</keyword>
<comment type="caution">
    <text evidence="2">The sequence shown here is derived from an EMBL/GenBank/DDBJ whole genome shotgun (WGS) entry which is preliminary data.</text>
</comment>
<dbReference type="Proteomes" id="UP001257277">
    <property type="component" value="Unassembled WGS sequence"/>
</dbReference>
<sequence length="343" mass="40309">MKNLFVADVSWVLIILLSVPLYLVFINIYIPVFEDRTFISKYFQDRLADFIPYRPFYTLSINALSTILFLQINYFLFSFKRVSFTKLLINKKFLKMFFLTGTLFFTAKRGQLYYPLFISIVAYLIYKRHLVKLVFTSSFLVILVGLSRNFSEIVKGELSLEHTLMTLSTSFFVSVRELTRVLFFFNEGEHAYLFGKTYVAGVFSFIPTKINSLKANYNYMRYTSIISDQNPDEFGGMRSTYIGEAFVNFGFVGIILVPILFAIFVYIIHILIKKYALNNFIYYVMVFWIFKMLVMPFYENGSSMILFFLITVAFMIICGLRIVIRNKRSILKISFLHKQDEKD</sequence>
<dbReference type="EMBL" id="JAVTTO010000001">
    <property type="protein sequence ID" value="MDT7831117.1"/>
    <property type="molecule type" value="Genomic_DNA"/>
</dbReference>
<feature type="transmembrane region" description="Helical" evidence="1">
    <location>
        <begin position="304"/>
        <end position="324"/>
    </location>
</feature>
<feature type="transmembrane region" description="Helical" evidence="1">
    <location>
        <begin position="245"/>
        <end position="268"/>
    </location>
</feature>
<feature type="transmembrane region" description="Helical" evidence="1">
    <location>
        <begin position="133"/>
        <end position="150"/>
    </location>
</feature>
<organism evidence="2 3">
    <name type="scientific">Asprobacillus argus</name>
    <dbReference type="NCBI Taxonomy" id="3076534"/>
    <lineage>
        <taxon>Bacteria</taxon>
        <taxon>Pseudomonadati</taxon>
        <taxon>Bacteroidota</taxon>
        <taxon>Flavobacteriia</taxon>
        <taxon>Flavobacteriales</taxon>
        <taxon>Flavobacteriaceae</taxon>
        <taxon>Asprobacillus</taxon>
    </lineage>
</organism>
<keyword evidence="3" id="KW-1185">Reference proteome</keyword>
<accession>A0ABU3LDG9</accession>
<keyword evidence="1" id="KW-0472">Membrane</keyword>
<name>A0ABU3LDG9_9FLAO</name>
<evidence type="ECO:0000256" key="1">
    <source>
        <dbReference type="SAM" id="Phobius"/>
    </source>
</evidence>
<protein>
    <submittedName>
        <fullName evidence="2">O-antigen polymerase</fullName>
    </submittedName>
</protein>
<dbReference type="RefSeq" id="WP_349240369.1">
    <property type="nucleotide sequence ID" value="NZ_JAVTTO010000001.1"/>
</dbReference>
<feature type="transmembrane region" description="Helical" evidence="1">
    <location>
        <begin position="280"/>
        <end position="298"/>
    </location>
</feature>
<evidence type="ECO:0000313" key="2">
    <source>
        <dbReference type="EMBL" id="MDT7831117.1"/>
    </source>
</evidence>
<keyword evidence="1" id="KW-1133">Transmembrane helix</keyword>
<feature type="transmembrane region" description="Helical" evidence="1">
    <location>
        <begin position="12"/>
        <end position="30"/>
    </location>
</feature>
<evidence type="ECO:0000313" key="3">
    <source>
        <dbReference type="Proteomes" id="UP001257277"/>
    </source>
</evidence>
<feature type="transmembrane region" description="Helical" evidence="1">
    <location>
        <begin position="111"/>
        <end position="126"/>
    </location>
</feature>
<feature type="transmembrane region" description="Helical" evidence="1">
    <location>
        <begin position="56"/>
        <end position="76"/>
    </location>
</feature>
<proteinExistence type="predicted"/>